<reference evidence="3" key="1">
    <citation type="submission" date="2022-02" db="EMBL/GenBank/DDBJ databases">
        <title>Coral-associated bacteria.</title>
        <authorList>
            <person name="Tang K."/>
            <person name="Wang X."/>
        </authorList>
    </citation>
    <scope>NUCLEOTIDE SEQUENCE</scope>
    <source>
        <strain evidence="3">SCSIO 43006</strain>
    </source>
</reference>
<dbReference type="PANTHER" id="PTHR12526">
    <property type="entry name" value="GLYCOSYLTRANSFERASE"/>
    <property type="match status" value="1"/>
</dbReference>
<dbReference type="GO" id="GO:0016757">
    <property type="term" value="F:glycosyltransferase activity"/>
    <property type="evidence" value="ECO:0007669"/>
    <property type="project" value="UniProtKB-KW"/>
</dbReference>
<dbReference type="Pfam" id="PF13439">
    <property type="entry name" value="Glyco_transf_4"/>
    <property type="match status" value="1"/>
</dbReference>
<evidence type="ECO:0000259" key="1">
    <source>
        <dbReference type="Pfam" id="PF00534"/>
    </source>
</evidence>
<dbReference type="EMBL" id="CP092418">
    <property type="protein sequence ID" value="USD19891.1"/>
    <property type="molecule type" value="Genomic_DNA"/>
</dbReference>
<dbReference type="EC" id="2.4.-.-" evidence="3"/>
<name>A0ABY4V6J1_9GAMM</name>
<dbReference type="Gene3D" id="3.40.50.2000">
    <property type="entry name" value="Glycogen Phosphorylase B"/>
    <property type="match status" value="2"/>
</dbReference>
<keyword evidence="4" id="KW-1185">Reference proteome</keyword>
<keyword evidence="3" id="KW-0328">Glycosyltransferase</keyword>
<organism evidence="3 4">
    <name type="scientific">Microbulbifer variabilis</name>
    <dbReference type="NCBI Taxonomy" id="266805"/>
    <lineage>
        <taxon>Bacteria</taxon>
        <taxon>Pseudomonadati</taxon>
        <taxon>Pseudomonadota</taxon>
        <taxon>Gammaproteobacteria</taxon>
        <taxon>Cellvibrionales</taxon>
        <taxon>Microbulbiferaceae</taxon>
        <taxon>Microbulbifer</taxon>
    </lineage>
</organism>
<dbReference type="RefSeq" id="WP_252081982.1">
    <property type="nucleotide sequence ID" value="NZ_CP092418.1"/>
</dbReference>
<evidence type="ECO:0000313" key="4">
    <source>
        <dbReference type="Proteomes" id="UP001055658"/>
    </source>
</evidence>
<proteinExistence type="predicted"/>
<evidence type="ECO:0000313" key="3">
    <source>
        <dbReference type="EMBL" id="USD19891.1"/>
    </source>
</evidence>
<dbReference type="Proteomes" id="UP001055658">
    <property type="component" value="Chromosome"/>
</dbReference>
<feature type="domain" description="Glycosyltransferase subfamily 4-like N-terminal" evidence="2">
    <location>
        <begin position="20"/>
        <end position="169"/>
    </location>
</feature>
<sequence>MFPELQILHCYRTFYPESQGGLEQVILEVAQKTDKCGVLTLADTPANLNLNGRLPVVAKKRWFSIASCCIGPGFFGALYRSKAKLLHFHFPWPFGDLAYFVAGKSRPLVVTYHSDIVRQRLLGAIYWPLMRWFLARADRIVATSYNYLESSPVLAAYKDKVKVIPLGVSEDGYPEPSDKTMKSLELQFGRDFMLFVGVLRYYKGLEFLIRAAANQPYRVVIAGKGPEASRLKSRVDKLGASNICFAGFVSDEEKVALMKLCRAVVFPSHLRSEAFGVTLIEGLMNSKPLISCEIGTGTSFVNQDGVTGHVVRPADHLALREAMDDLWSDAVKAEEMGCAGRSRYERLFTADKMAEAYHQLYREVLLERGVVD</sequence>
<dbReference type="PANTHER" id="PTHR12526:SF627">
    <property type="entry name" value="D-RHAMNOSYLTRANSFERASE WBPZ"/>
    <property type="match status" value="1"/>
</dbReference>
<dbReference type="InterPro" id="IPR028098">
    <property type="entry name" value="Glyco_trans_4-like_N"/>
</dbReference>
<evidence type="ECO:0000259" key="2">
    <source>
        <dbReference type="Pfam" id="PF13439"/>
    </source>
</evidence>
<protein>
    <submittedName>
        <fullName evidence="3">Glycosyltransferase</fullName>
        <ecNumber evidence="3">2.4.-.-</ecNumber>
    </submittedName>
</protein>
<gene>
    <name evidence="3" type="ORF">MJO52_12460</name>
</gene>
<keyword evidence="3" id="KW-0808">Transferase</keyword>
<dbReference type="Pfam" id="PF00534">
    <property type="entry name" value="Glycos_transf_1"/>
    <property type="match status" value="1"/>
</dbReference>
<dbReference type="SUPFAM" id="SSF53756">
    <property type="entry name" value="UDP-Glycosyltransferase/glycogen phosphorylase"/>
    <property type="match status" value="1"/>
</dbReference>
<accession>A0ABY4V6J1</accession>
<feature type="domain" description="Glycosyl transferase family 1" evidence="1">
    <location>
        <begin position="179"/>
        <end position="342"/>
    </location>
</feature>
<dbReference type="InterPro" id="IPR001296">
    <property type="entry name" value="Glyco_trans_1"/>
</dbReference>